<evidence type="ECO:0000256" key="2">
    <source>
        <dbReference type="HAMAP-Rule" id="MF_01113"/>
    </source>
</evidence>
<dbReference type="EC" id="2.7.7.7" evidence="2"/>
<keyword evidence="2" id="KW-0227">DNA damage</keyword>
<comment type="cofactor">
    <cofactor evidence="2">
        <name>Mg(2+)</name>
        <dbReference type="ChEBI" id="CHEBI:18420"/>
    </cofactor>
    <text evidence="2">Binds 2 magnesium ions per subunit.</text>
</comment>
<dbReference type="GO" id="GO:0003684">
    <property type="term" value="F:damaged DNA binding"/>
    <property type="evidence" value="ECO:0007669"/>
    <property type="project" value="InterPro"/>
</dbReference>
<dbReference type="AlphaFoldDB" id="A0AA95EX94"/>
<comment type="catalytic activity">
    <reaction evidence="2">
        <text>DNA(n) + a 2'-deoxyribonucleoside 5'-triphosphate = DNA(n+1) + diphosphate</text>
        <dbReference type="Rhea" id="RHEA:22508"/>
        <dbReference type="Rhea" id="RHEA-COMP:17339"/>
        <dbReference type="Rhea" id="RHEA-COMP:17340"/>
        <dbReference type="ChEBI" id="CHEBI:33019"/>
        <dbReference type="ChEBI" id="CHEBI:61560"/>
        <dbReference type="ChEBI" id="CHEBI:173112"/>
        <dbReference type="EC" id="2.7.7.7"/>
    </reaction>
</comment>
<comment type="similarity">
    <text evidence="1 2">Belongs to the DNA polymerase type-Y family.</text>
</comment>
<sequence length="422" mass="47583">MVQNKRRVIMLADCQSFYASVEKAAHPEYANKPLVVAGDPERRSGIILAACPLAKAYGVTTAETIREALLKCPELVIIKPRMQQYIDVSMQITDIYRAYSDLVEPYSIDEQFIDVTGSRQLFGSPLEIAQAIQDQVRSDTGIYTRVGISYSKVTAKMACDLWAKKNESGIFVLQEDDLETALWTQPINKLFMVGSRMTAHFTAMGFATIGDLARTPLVELKRLMKQKFKKNCDIDAELYWRLANGKDDSPVSPYTHTVPPKSVGHQMTLPRDYRQLDEIRVILLELAELVCRRCRGLHVMGQVVSVGCQGADFDHPTGFYRQMKMAEPTNVTNQVYHEAVELFERHWEGLPVRKLALSLSQLSDDAVYQVSLFDERERYRVLERATDALKEKYGSAAIVRAVSMTQSGQALDRAGKIGGHYK</sequence>
<keyword evidence="2" id="KW-0963">Cytoplasm</keyword>
<dbReference type="Pfam" id="PF00817">
    <property type="entry name" value="IMS"/>
    <property type="match status" value="1"/>
</dbReference>
<evidence type="ECO:0000259" key="3">
    <source>
        <dbReference type="PROSITE" id="PS50173"/>
    </source>
</evidence>
<dbReference type="GO" id="GO:0042276">
    <property type="term" value="P:error-prone translesion synthesis"/>
    <property type="evidence" value="ECO:0007669"/>
    <property type="project" value="TreeGrafter"/>
</dbReference>
<keyword evidence="2 4" id="KW-0808">Transferase</keyword>
<keyword evidence="2" id="KW-0479">Metal-binding</keyword>
<keyword evidence="2" id="KW-0239">DNA-directed DNA polymerase</keyword>
<dbReference type="HAMAP" id="MF_01113">
    <property type="entry name" value="DNApol_IV"/>
    <property type="match status" value="1"/>
</dbReference>
<dbReference type="GO" id="GO:0009432">
    <property type="term" value="P:SOS response"/>
    <property type="evidence" value="ECO:0007669"/>
    <property type="project" value="TreeGrafter"/>
</dbReference>
<dbReference type="NCBIfam" id="NF002848">
    <property type="entry name" value="PRK03103.1"/>
    <property type="match status" value="1"/>
</dbReference>
<dbReference type="PROSITE" id="PS50173">
    <property type="entry name" value="UMUC"/>
    <property type="match status" value="1"/>
</dbReference>
<dbReference type="Gene3D" id="1.10.150.20">
    <property type="entry name" value="5' to 3' exonuclease, C-terminal subdomain"/>
    <property type="match status" value="1"/>
</dbReference>
<dbReference type="SUPFAM" id="SSF100879">
    <property type="entry name" value="Lesion bypass DNA polymerase (Y-family), little finger domain"/>
    <property type="match status" value="1"/>
</dbReference>
<dbReference type="GO" id="GO:0005829">
    <property type="term" value="C:cytosol"/>
    <property type="evidence" value="ECO:0007669"/>
    <property type="project" value="TreeGrafter"/>
</dbReference>
<dbReference type="GO" id="GO:0003887">
    <property type="term" value="F:DNA-directed DNA polymerase activity"/>
    <property type="evidence" value="ECO:0007669"/>
    <property type="project" value="UniProtKB-UniRule"/>
</dbReference>
<gene>
    <name evidence="2" type="primary">dinB</name>
    <name evidence="4" type="ORF">P0Y55_01485</name>
</gene>
<dbReference type="Pfam" id="PF11799">
    <property type="entry name" value="IMS_C"/>
    <property type="match status" value="1"/>
</dbReference>
<dbReference type="Gene3D" id="3.30.1490.100">
    <property type="entry name" value="DNA polymerase, Y-family, little finger domain"/>
    <property type="match status" value="1"/>
</dbReference>
<dbReference type="Gene3D" id="3.30.70.270">
    <property type="match status" value="1"/>
</dbReference>
<feature type="binding site" evidence="2">
    <location>
        <position position="13"/>
    </location>
    <ligand>
        <name>Mg(2+)</name>
        <dbReference type="ChEBI" id="CHEBI:18420"/>
    </ligand>
</feature>
<reference evidence="4" key="1">
    <citation type="submission" date="2023-03" db="EMBL/GenBank/DDBJ databases">
        <title>Andean soil-derived lignocellulolytic bacterial consortium as a source of novel taxa and putative plastic-active enzymes.</title>
        <authorList>
            <person name="Diaz-Garcia L."/>
            <person name="Chuvochina M."/>
            <person name="Feuerriegel G."/>
            <person name="Bunk B."/>
            <person name="Sproer C."/>
            <person name="Streit W.R."/>
            <person name="Rodriguez L.M."/>
            <person name="Overmann J."/>
            <person name="Jimenez D.J."/>
        </authorList>
    </citation>
    <scope>NUCLEOTIDE SEQUENCE</scope>
    <source>
        <strain evidence="4">MAG 2441</strain>
    </source>
</reference>
<feature type="site" description="Substrate discrimination" evidence="2">
    <location>
        <position position="18"/>
    </location>
</feature>
<dbReference type="GO" id="GO:0006261">
    <property type="term" value="P:DNA-templated DNA replication"/>
    <property type="evidence" value="ECO:0007669"/>
    <property type="project" value="UniProtKB-UniRule"/>
</dbReference>
<comment type="subcellular location">
    <subcellularLocation>
        <location evidence="2">Cytoplasm</location>
    </subcellularLocation>
</comment>
<dbReference type="EMBL" id="CP119317">
    <property type="protein sequence ID" value="WEK54779.1"/>
    <property type="molecule type" value="Genomic_DNA"/>
</dbReference>
<keyword evidence="2" id="KW-0234">DNA repair</keyword>
<dbReference type="CDD" id="cd03586">
    <property type="entry name" value="PolY_Pol_IV_kappa"/>
    <property type="match status" value="1"/>
</dbReference>
<feature type="domain" description="UmuC" evidence="3">
    <location>
        <begin position="9"/>
        <end position="194"/>
    </location>
</feature>
<keyword evidence="5" id="KW-1185">Reference proteome</keyword>
<dbReference type="InterPro" id="IPR036775">
    <property type="entry name" value="DNA_pol_Y-fam_lit_finger_sf"/>
</dbReference>
<feature type="active site" evidence="2">
    <location>
        <position position="110"/>
    </location>
</feature>
<feature type="binding site" evidence="2">
    <location>
        <position position="109"/>
    </location>
    <ligand>
        <name>Mg(2+)</name>
        <dbReference type="ChEBI" id="CHEBI:18420"/>
    </ligand>
</feature>
<comment type="subunit">
    <text evidence="2">Monomer.</text>
</comment>
<dbReference type="InterPro" id="IPR022880">
    <property type="entry name" value="DNApol_IV"/>
</dbReference>
<dbReference type="InterPro" id="IPR050116">
    <property type="entry name" value="DNA_polymerase-Y"/>
</dbReference>
<evidence type="ECO:0000313" key="4">
    <source>
        <dbReference type="EMBL" id="WEK54779.1"/>
    </source>
</evidence>
<dbReference type="Gene3D" id="3.40.1170.60">
    <property type="match status" value="1"/>
</dbReference>
<accession>A0AA95EX94</accession>
<dbReference type="SUPFAM" id="SSF56672">
    <property type="entry name" value="DNA/RNA polymerases"/>
    <property type="match status" value="1"/>
</dbReference>
<protein>
    <recommendedName>
        <fullName evidence="2">DNA polymerase IV</fullName>
        <shortName evidence="2">Pol IV</shortName>
        <ecNumber evidence="2">2.7.7.7</ecNumber>
    </recommendedName>
</protein>
<keyword evidence="2" id="KW-0238">DNA-binding</keyword>
<evidence type="ECO:0000313" key="5">
    <source>
        <dbReference type="Proteomes" id="UP001178662"/>
    </source>
</evidence>
<evidence type="ECO:0000256" key="1">
    <source>
        <dbReference type="ARBA" id="ARBA00010945"/>
    </source>
</evidence>
<keyword evidence="2" id="KW-0460">Magnesium</keyword>
<dbReference type="InterPro" id="IPR001126">
    <property type="entry name" value="UmuC"/>
</dbReference>
<organism evidence="4 5">
    <name type="scientific">Candidatus Cohnella colombiensis</name>
    <dbReference type="NCBI Taxonomy" id="3121368"/>
    <lineage>
        <taxon>Bacteria</taxon>
        <taxon>Bacillati</taxon>
        <taxon>Bacillota</taxon>
        <taxon>Bacilli</taxon>
        <taxon>Bacillales</taxon>
        <taxon>Paenibacillaceae</taxon>
        <taxon>Cohnella</taxon>
    </lineage>
</organism>
<name>A0AA95EX94_9BACL</name>
<dbReference type="GO" id="GO:0000287">
    <property type="term" value="F:magnesium ion binding"/>
    <property type="evidence" value="ECO:0007669"/>
    <property type="project" value="UniProtKB-UniRule"/>
</dbReference>
<dbReference type="Proteomes" id="UP001178662">
    <property type="component" value="Chromosome"/>
</dbReference>
<keyword evidence="2" id="KW-0515">Mutator protein</keyword>
<dbReference type="InterPro" id="IPR043128">
    <property type="entry name" value="Rev_trsase/Diguanyl_cyclase"/>
</dbReference>
<comment type="function">
    <text evidence="2">Poorly processive, error-prone DNA polymerase involved in untargeted mutagenesis. Copies undamaged DNA at stalled replication forks, which arise in vivo from mismatched or misaligned primer ends. These misaligned primers can be extended by PolIV. Exhibits no 3'-5' exonuclease (proofreading) activity. May be involved in translesional synthesis, in conjunction with the beta clamp from PolIII.</text>
</comment>
<proteinExistence type="inferred from homology"/>
<dbReference type="InterPro" id="IPR017961">
    <property type="entry name" value="DNA_pol_Y-fam_little_finger"/>
</dbReference>
<keyword evidence="2 4" id="KW-0548">Nucleotidyltransferase</keyword>
<dbReference type="InterPro" id="IPR043502">
    <property type="entry name" value="DNA/RNA_pol_sf"/>
</dbReference>
<keyword evidence="2" id="KW-0235">DNA replication</keyword>
<dbReference type="PANTHER" id="PTHR11076">
    <property type="entry name" value="DNA REPAIR POLYMERASE UMUC / TRANSFERASE FAMILY MEMBER"/>
    <property type="match status" value="1"/>
</dbReference>
<dbReference type="PANTHER" id="PTHR11076:SF35">
    <property type="entry name" value="DNA REPAIR PROTEIN HOMOLOG YOBH"/>
    <property type="match status" value="1"/>
</dbReference>
<dbReference type="GO" id="GO:0006281">
    <property type="term" value="P:DNA repair"/>
    <property type="evidence" value="ECO:0007669"/>
    <property type="project" value="UniProtKB-UniRule"/>
</dbReference>